<evidence type="ECO:0000313" key="2">
    <source>
        <dbReference type="Proteomes" id="UP000028091"/>
    </source>
</evidence>
<dbReference type="InterPro" id="IPR036390">
    <property type="entry name" value="WH_DNA-bd_sf"/>
</dbReference>
<dbReference type="Pfam" id="PF02082">
    <property type="entry name" value="Rrf2"/>
    <property type="match status" value="1"/>
</dbReference>
<name>A0A081L8G2_9BACI</name>
<dbReference type="GO" id="GO:0005829">
    <property type="term" value="C:cytosol"/>
    <property type="evidence" value="ECO:0007669"/>
    <property type="project" value="TreeGrafter"/>
</dbReference>
<accession>A0A081L8G2</accession>
<sequence length="137" mass="15376">MKQISSRYSIAVHILSFIAGVPKECTGDFIAESVNSNPVIVRKMMAMLKRADLIEIRRGVGGAYLKRPAEEITLLDVYRAVDVSADEELFNFHQPVIACPIGQVMDTRLRHELKEAQSALENHLKQVTIKQLLTEAE</sequence>
<dbReference type="InterPro" id="IPR000944">
    <property type="entry name" value="Tscrpt_reg_Rrf2"/>
</dbReference>
<dbReference type="OrthoDB" id="213028at2"/>
<dbReference type="GO" id="GO:0003700">
    <property type="term" value="F:DNA-binding transcription factor activity"/>
    <property type="evidence" value="ECO:0007669"/>
    <property type="project" value="TreeGrafter"/>
</dbReference>
<organism evidence="1 2">
    <name type="scientific">Bacillus zhangzhouensis</name>
    <dbReference type="NCBI Taxonomy" id="1178540"/>
    <lineage>
        <taxon>Bacteria</taxon>
        <taxon>Bacillati</taxon>
        <taxon>Bacillota</taxon>
        <taxon>Bacilli</taxon>
        <taxon>Bacillales</taxon>
        <taxon>Bacillaceae</taxon>
        <taxon>Bacillus</taxon>
    </lineage>
</organism>
<dbReference type="eggNOG" id="COG1959">
    <property type="taxonomic scope" value="Bacteria"/>
</dbReference>
<dbReference type="AlphaFoldDB" id="A0A081L8G2"/>
<comment type="caution">
    <text evidence="1">The sequence shown here is derived from an EMBL/GenBank/DDBJ whole genome shotgun (WGS) entry which is preliminary data.</text>
</comment>
<dbReference type="PANTHER" id="PTHR33221:SF15">
    <property type="entry name" value="HTH-TYPE TRANSCRIPTIONAL REGULATOR YWGB-RELATED"/>
    <property type="match status" value="1"/>
</dbReference>
<reference evidence="1 2" key="1">
    <citation type="submission" date="2012-09" db="EMBL/GenBank/DDBJ databases">
        <title>Genome Sequence of Bacillus sp. DW5-4.</title>
        <authorList>
            <person name="Lai Q."/>
            <person name="Liu Y."/>
            <person name="Shao Z."/>
        </authorList>
    </citation>
    <scope>NUCLEOTIDE SEQUENCE [LARGE SCALE GENOMIC DNA]</scope>
    <source>
        <strain evidence="1 2">DW5-4</strain>
    </source>
</reference>
<gene>
    <name evidence="1" type="ORF">BA70_08550</name>
</gene>
<dbReference type="SUPFAM" id="SSF46785">
    <property type="entry name" value="Winged helix' DNA-binding domain"/>
    <property type="match status" value="1"/>
</dbReference>
<evidence type="ECO:0000313" key="1">
    <source>
        <dbReference type="EMBL" id="KEP25538.1"/>
    </source>
</evidence>
<dbReference type="EMBL" id="JOTP01000021">
    <property type="protein sequence ID" value="KEP25538.1"/>
    <property type="molecule type" value="Genomic_DNA"/>
</dbReference>
<keyword evidence="2" id="KW-1185">Reference proteome</keyword>
<dbReference type="Proteomes" id="UP000028091">
    <property type="component" value="Unassembled WGS sequence"/>
</dbReference>
<dbReference type="RefSeq" id="WP_034323795.1">
    <property type="nucleotide sequence ID" value="NZ_JOTP01000021.1"/>
</dbReference>
<dbReference type="InterPro" id="IPR036388">
    <property type="entry name" value="WH-like_DNA-bd_sf"/>
</dbReference>
<protein>
    <submittedName>
        <fullName evidence="1">Rrf2 family transcriptional regulator</fullName>
    </submittedName>
</protein>
<dbReference type="PANTHER" id="PTHR33221">
    <property type="entry name" value="WINGED HELIX-TURN-HELIX TRANSCRIPTIONAL REGULATOR, RRF2 FAMILY"/>
    <property type="match status" value="1"/>
</dbReference>
<proteinExistence type="predicted"/>
<dbReference type="PROSITE" id="PS51197">
    <property type="entry name" value="HTH_RRF2_2"/>
    <property type="match status" value="1"/>
</dbReference>
<dbReference type="Gene3D" id="1.10.10.10">
    <property type="entry name" value="Winged helix-like DNA-binding domain superfamily/Winged helix DNA-binding domain"/>
    <property type="match status" value="1"/>
</dbReference>